<organism evidence="1 2">
    <name type="scientific">Cyanidiococcus yangmingshanensis</name>
    <dbReference type="NCBI Taxonomy" id="2690220"/>
    <lineage>
        <taxon>Eukaryota</taxon>
        <taxon>Rhodophyta</taxon>
        <taxon>Bangiophyceae</taxon>
        <taxon>Cyanidiales</taxon>
        <taxon>Cyanidiaceae</taxon>
        <taxon>Cyanidiococcus</taxon>
    </lineage>
</organism>
<dbReference type="Proteomes" id="UP000530660">
    <property type="component" value="Unassembled WGS sequence"/>
</dbReference>
<accession>A0A7J7IN26</accession>
<dbReference type="AlphaFoldDB" id="A0A7J7IN26"/>
<protein>
    <submittedName>
        <fullName evidence="1">Uncharacterized protein</fullName>
    </submittedName>
</protein>
<dbReference type="EMBL" id="VWRR01000004">
    <property type="protein sequence ID" value="KAF6004109.1"/>
    <property type="molecule type" value="Genomic_DNA"/>
</dbReference>
<comment type="caution">
    <text evidence="1">The sequence shown here is derived from an EMBL/GenBank/DDBJ whole genome shotgun (WGS) entry which is preliminary data.</text>
</comment>
<evidence type="ECO:0000313" key="1">
    <source>
        <dbReference type="EMBL" id="KAF6004109.1"/>
    </source>
</evidence>
<name>A0A7J7IN26_9RHOD</name>
<proteinExistence type="predicted"/>
<gene>
    <name evidence="1" type="ORF">F1559_001796</name>
</gene>
<keyword evidence="2" id="KW-1185">Reference proteome</keyword>
<reference evidence="1 2" key="1">
    <citation type="journal article" date="2020" name="J. Phycol.">
        <title>Comparative genome analysis reveals Cyanidiococcus gen. nov., a new extremophilic red algal genus sister to Cyanidioschyzon (Cyanidioschyzonaceae, Rhodophyta).</title>
        <authorList>
            <person name="Liu S.-L."/>
            <person name="Chiang Y.-R."/>
            <person name="Yoon H.S."/>
            <person name="Fu H.-Y."/>
        </authorList>
    </citation>
    <scope>NUCLEOTIDE SEQUENCE [LARGE SCALE GENOMIC DNA]</scope>
    <source>
        <strain evidence="1 2">THAL066</strain>
    </source>
</reference>
<sequence length="164" mass="17043">MSYQYSGYPNPTYASVASGQASGVVAAPMPQQSYPIERVEPYTVSVADDTLNKGVNSSTLDARADSKPNAPTAGAYYYYGAQAPYQPPPPVYQPAGVFPNTAPGYDPQAARYQYVGQGEPAQSAPQNAQSNLSRGICAACVRGMGLGIGLGIGEGCVFGLCNLC</sequence>
<evidence type="ECO:0000313" key="2">
    <source>
        <dbReference type="Proteomes" id="UP000530660"/>
    </source>
</evidence>